<feature type="domain" description="PhnB-like" evidence="1">
    <location>
        <begin position="25"/>
        <end position="135"/>
    </location>
</feature>
<reference evidence="3" key="1">
    <citation type="submission" date="2016-10" db="EMBL/GenBank/DDBJ databases">
        <authorList>
            <person name="Varghese N."/>
            <person name="Submissions S."/>
        </authorList>
    </citation>
    <scope>NUCLEOTIDE SEQUENCE [LARGE SCALE GENOMIC DNA]</scope>
    <source>
        <strain evidence="3">DSM 22361</strain>
    </source>
</reference>
<dbReference type="PANTHER" id="PTHR33990">
    <property type="entry name" value="PROTEIN YJDN-RELATED"/>
    <property type="match status" value="1"/>
</dbReference>
<dbReference type="AlphaFoldDB" id="A0A1H5UJL7"/>
<name>A0A1H5UJL7_9SPHI</name>
<accession>A0A1H5UJL7</accession>
<proteinExistence type="predicted"/>
<keyword evidence="2" id="KW-0808">Transferase</keyword>
<evidence type="ECO:0000259" key="1">
    <source>
        <dbReference type="Pfam" id="PF06983"/>
    </source>
</evidence>
<dbReference type="Proteomes" id="UP000236731">
    <property type="component" value="Unassembled WGS sequence"/>
</dbReference>
<dbReference type="Gene3D" id="3.30.720.110">
    <property type="match status" value="1"/>
</dbReference>
<keyword evidence="2" id="KW-0830">Ubiquinone</keyword>
<sequence length="296" mass="33195">MSIIEDILLLTHFKHSINAKLMENKIIPALWFDNNAKEALDFYCDILPDSSITKDNGVAVEASLIGVNFIGINGGNAFKPNPSISFMIVFENRDALDLTWNGFLEEGKVLMPLQEYPFSAHYGWIADKFGVSWQLYLGKLSDVNEQAIIPTLMFAHTQQGNCERALAFYADLFKNFHAQGAVHYPDGPMKGQVMHAQFQANNTTMAAMDSGVDMDFTFTEGVSLTILCKDQAEIDYYWDKIIRTGSESQCGWCKDEFGVSWQVVPNNIAKLLQHNKNAEKALMGMKKIVISELENA</sequence>
<dbReference type="CDD" id="cd06588">
    <property type="entry name" value="PhnB_like"/>
    <property type="match status" value="2"/>
</dbReference>
<feature type="domain" description="PhnB-like" evidence="1">
    <location>
        <begin position="147"/>
        <end position="264"/>
    </location>
</feature>
<keyword evidence="3" id="KW-1185">Reference proteome</keyword>
<organism evidence="2 3">
    <name type="scientific">Sphingobacterium lactis</name>
    <dbReference type="NCBI Taxonomy" id="797291"/>
    <lineage>
        <taxon>Bacteria</taxon>
        <taxon>Pseudomonadati</taxon>
        <taxon>Bacteroidota</taxon>
        <taxon>Sphingobacteriia</taxon>
        <taxon>Sphingobacteriales</taxon>
        <taxon>Sphingobacteriaceae</taxon>
        <taxon>Sphingobacterium</taxon>
    </lineage>
</organism>
<dbReference type="InterPro" id="IPR029068">
    <property type="entry name" value="Glyas_Bleomycin-R_OHBP_Dase"/>
</dbReference>
<dbReference type="GO" id="GO:0008168">
    <property type="term" value="F:methyltransferase activity"/>
    <property type="evidence" value="ECO:0007669"/>
    <property type="project" value="UniProtKB-KW"/>
</dbReference>
<dbReference type="GO" id="GO:0032259">
    <property type="term" value="P:methylation"/>
    <property type="evidence" value="ECO:0007669"/>
    <property type="project" value="UniProtKB-KW"/>
</dbReference>
<dbReference type="SUPFAM" id="SSF54593">
    <property type="entry name" value="Glyoxalase/Bleomycin resistance protein/Dihydroxybiphenyl dioxygenase"/>
    <property type="match status" value="2"/>
</dbReference>
<gene>
    <name evidence="2" type="ORF">SAMN05421877_102320</name>
</gene>
<dbReference type="EMBL" id="FNUT01000002">
    <property type="protein sequence ID" value="SEF75215.1"/>
    <property type="molecule type" value="Genomic_DNA"/>
</dbReference>
<dbReference type="Pfam" id="PF06983">
    <property type="entry name" value="3-dmu-9_3-mt"/>
    <property type="match status" value="2"/>
</dbReference>
<dbReference type="Gene3D" id="3.10.180.10">
    <property type="entry name" value="2,3-Dihydroxybiphenyl 1,2-Dioxygenase, domain 1"/>
    <property type="match status" value="1"/>
</dbReference>
<evidence type="ECO:0000313" key="3">
    <source>
        <dbReference type="Proteomes" id="UP000236731"/>
    </source>
</evidence>
<dbReference type="Gene3D" id="3.30.720.100">
    <property type="match status" value="1"/>
</dbReference>
<evidence type="ECO:0000313" key="2">
    <source>
        <dbReference type="EMBL" id="SEF75215.1"/>
    </source>
</evidence>
<protein>
    <submittedName>
        <fullName evidence="2">Glyoxalase superfamily enzyme, possibly 3-demethylubiquinone-9 3-methyltransferase</fullName>
    </submittedName>
</protein>
<dbReference type="InterPro" id="IPR028973">
    <property type="entry name" value="PhnB-like"/>
</dbReference>
<keyword evidence="2" id="KW-0489">Methyltransferase</keyword>